<comment type="cofactor">
    <cofactor evidence="2">
        <name>Zn(2+)</name>
        <dbReference type="ChEBI" id="CHEBI:29105"/>
    </cofactor>
</comment>
<evidence type="ECO:0000256" key="2">
    <source>
        <dbReference type="ARBA" id="ARBA00001947"/>
    </source>
</evidence>
<dbReference type="Proteomes" id="UP000644548">
    <property type="component" value="Unassembled WGS sequence"/>
</dbReference>
<evidence type="ECO:0000256" key="5">
    <source>
        <dbReference type="ARBA" id="ARBA00012564"/>
    </source>
</evidence>
<keyword evidence="11" id="KW-0862">Zinc</keyword>
<evidence type="ECO:0000256" key="7">
    <source>
        <dbReference type="ARBA" id="ARBA00022490"/>
    </source>
</evidence>
<accession>A0ABQ2S9J6</accession>
<dbReference type="InterPro" id="IPR042097">
    <property type="entry name" value="Aminopeptidase_N-like_N_sf"/>
</dbReference>
<dbReference type="EC" id="3.4.11.2" evidence="5"/>
<dbReference type="InterPro" id="IPR014782">
    <property type="entry name" value="Peptidase_M1_dom"/>
</dbReference>
<keyword evidence="17" id="KW-1185">Reference proteome</keyword>
<gene>
    <name evidence="16" type="ORF">GCM10008960_41990</name>
</gene>
<evidence type="ECO:0000256" key="13">
    <source>
        <dbReference type="SAM" id="SignalP"/>
    </source>
</evidence>
<dbReference type="SUPFAM" id="SSF63737">
    <property type="entry name" value="Leukotriene A4 hydrolase N-terminal domain"/>
    <property type="match status" value="1"/>
</dbReference>
<dbReference type="GO" id="GO:0008237">
    <property type="term" value="F:metallopeptidase activity"/>
    <property type="evidence" value="ECO:0007669"/>
    <property type="project" value="UniProtKB-KW"/>
</dbReference>
<evidence type="ECO:0000256" key="10">
    <source>
        <dbReference type="ARBA" id="ARBA00022801"/>
    </source>
</evidence>
<keyword evidence="12 16" id="KW-0482">Metalloprotease</keyword>
<evidence type="ECO:0000256" key="9">
    <source>
        <dbReference type="ARBA" id="ARBA00022723"/>
    </source>
</evidence>
<dbReference type="Pfam" id="PF01433">
    <property type="entry name" value="Peptidase_M1"/>
    <property type="match status" value="1"/>
</dbReference>
<comment type="similarity">
    <text evidence="4">Belongs to the peptidase M1 family.</text>
</comment>
<dbReference type="Gene3D" id="2.60.40.1730">
    <property type="entry name" value="tricorn interacting facor f3 domain"/>
    <property type="match status" value="1"/>
</dbReference>
<evidence type="ECO:0000256" key="6">
    <source>
        <dbReference type="ARBA" id="ARBA00015611"/>
    </source>
</evidence>
<feature type="domain" description="Peptidase M1 membrane alanine aminopeptidase" evidence="14">
    <location>
        <begin position="304"/>
        <end position="452"/>
    </location>
</feature>
<dbReference type="RefSeq" id="WP_189075070.1">
    <property type="nucleotide sequence ID" value="NZ_BMQN01000039.1"/>
</dbReference>
<organism evidence="16 17">
    <name type="scientific">Deinococcus sedimenti</name>
    <dbReference type="NCBI Taxonomy" id="1867090"/>
    <lineage>
        <taxon>Bacteria</taxon>
        <taxon>Thermotogati</taxon>
        <taxon>Deinococcota</taxon>
        <taxon>Deinococci</taxon>
        <taxon>Deinococcales</taxon>
        <taxon>Deinococcaceae</taxon>
        <taxon>Deinococcus</taxon>
    </lineage>
</organism>
<dbReference type="PANTHER" id="PTHR45726:SF3">
    <property type="entry name" value="LEUKOTRIENE A-4 HYDROLASE"/>
    <property type="match status" value="1"/>
</dbReference>
<dbReference type="InterPro" id="IPR027268">
    <property type="entry name" value="Peptidase_M4/M1_CTD_sf"/>
</dbReference>
<dbReference type="InterPro" id="IPR045357">
    <property type="entry name" value="Aminopeptidase_N-like_N"/>
</dbReference>
<evidence type="ECO:0000313" key="17">
    <source>
        <dbReference type="Proteomes" id="UP000644548"/>
    </source>
</evidence>
<reference evidence="17" key="1">
    <citation type="journal article" date="2019" name="Int. J. Syst. Evol. Microbiol.">
        <title>The Global Catalogue of Microorganisms (GCM) 10K type strain sequencing project: providing services to taxonomists for standard genome sequencing and annotation.</title>
        <authorList>
            <consortium name="The Broad Institute Genomics Platform"/>
            <consortium name="The Broad Institute Genome Sequencing Center for Infectious Disease"/>
            <person name="Wu L."/>
            <person name="Ma J."/>
        </authorList>
    </citation>
    <scope>NUCLEOTIDE SEQUENCE [LARGE SCALE GENOMIC DNA]</scope>
    <source>
        <strain evidence="17">JCM 31405</strain>
    </source>
</reference>
<keyword evidence="9" id="KW-0479">Metal-binding</keyword>
<dbReference type="PROSITE" id="PS51257">
    <property type="entry name" value="PROKAR_LIPOPROTEIN"/>
    <property type="match status" value="1"/>
</dbReference>
<dbReference type="SUPFAM" id="SSF55486">
    <property type="entry name" value="Metalloproteases ('zincins'), catalytic domain"/>
    <property type="match status" value="1"/>
</dbReference>
<evidence type="ECO:0000256" key="1">
    <source>
        <dbReference type="ARBA" id="ARBA00000098"/>
    </source>
</evidence>
<evidence type="ECO:0000256" key="12">
    <source>
        <dbReference type="ARBA" id="ARBA00023049"/>
    </source>
</evidence>
<proteinExistence type="inferred from homology"/>
<keyword evidence="7" id="KW-0963">Cytoplasm</keyword>
<dbReference type="Pfam" id="PF17900">
    <property type="entry name" value="Peptidase_M1_N"/>
    <property type="match status" value="1"/>
</dbReference>
<keyword evidence="13" id="KW-0732">Signal</keyword>
<evidence type="ECO:0000259" key="14">
    <source>
        <dbReference type="Pfam" id="PF01433"/>
    </source>
</evidence>
<dbReference type="EMBL" id="BMQN01000039">
    <property type="protein sequence ID" value="GGS11776.1"/>
    <property type="molecule type" value="Genomic_DNA"/>
</dbReference>
<dbReference type="Gene3D" id="1.10.390.10">
    <property type="entry name" value="Neutral Protease Domain 2"/>
    <property type="match status" value="1"/>
</dbReference>
<keyword evidence="10" id="KW-0378">Hydrolase</keyword>
<dbReference type="InterPro" id="IPR001930">
    <property type="entry name" value="Peptidase_M1"/>
</dbReference>
<comment type="subcellular location">
    <subcellularLocation>
        <location evidence="3">Cytoplasm</location>
    </subcellularLocation>
</comment>
<dbReference type="PRINTS" id="PR00756">
    <property type="entry name" value="ALADIPTASE"/>
</dbReference>
<evidence type="ECO:0000256" key="11">
    <source>
        <dbReference type="ARBA" id="ARBA00022833"/>
    </source>
</evidence>
<feature type="signal peptide" evidence="13">
    <location>
        <begin position="1"/>
        <end position="21"/>
    </location>
</feature>
<evidence type="ECO:0000313" key="16">
    <source>
        <dbReference type="EMBL" id="GGS11776.1"/>
    </source>
</evidence>
<evidence type="ECO:0000256" key="4">
    <source>
        <dbReference type="ARBA" id="ARBA00010136"/>
    </source>
</evidence>
<feature type="chain" id="PRO_5047325375" description="Aminopeptidase N" evidence="13">
    <location>
        <begin position="22"/>
        <end position="462"/>
    </location>
</feature>
<name>A0ABQ2S9J6_9DEIO</name>
<evidence type="ECO:0000259" key="15">
    <source>
        <dbReference type="Pfam" id="PF17900"/>
    </source>
</evidence>
<evidence type="ECO:0000256" key="8">
    <source>
        <dbReference type="ARBA" id="ARBA00022670"/>
    </source>
</evidence>
<protein>
    <recommendedName>
        <fullName evidence="6">Aminopeptidase N</fullName>
        <ecNumber evidence="5">3.4.11.2</ecNumber>
    </recommendedName>
</protein>
<sequence>MLRHARTALILLHLTVGCALGAAAPATLLPDPIYPDLGQPGLDVQHYDIHLTVPQPGTPWLRAQVRIDLQAKLPLNDIRLDYQGPTVLSVQWNGMPVPYHLQASPAKLIIPRALPTGAAATLTIVTAGDTRGLPDPTLPIQLGWQSVPASPEQPGANFAFSEPDGTHTFLPCNDHPSDPATFTTHLTVPQDVQAVASGRRTGETQHPDGTHTLTYTLDTPIPTYALGIHIGTLQEVRRPAALLPTQSVDLSDYFPTSVPLDVRAPYQRTTDILKVLTDWFGPYPFATYGSVVVTPPLPALETASLSTMPVRSSRERVIVHELAHQWFGNAVPLARWSDTWLNEGFATYAELLWAEANAQDTTPLLASWRDRLRGGTRPLTATTQAELFDSTAYARGALTLHALRQQVGDPAFRTFLQTYARTRAAQPTQTADLLSLSRQYLGADAETLLRRWIDRPTLPAIP</sequence>
<comment type="catalytic activity">
    <reaction evidence="1">
        <text>Release of an N-terminal amino acid, Xaa-|-Yaa- from a peptide, amide or arylamide. Xaa is preferably Ala, but may be most amino acids including Pro (slow action). When a terminal hydrophobic residue is followed by a prolyl residue, the two may be released as an intact Xaa-Pro dipeptide.</text>
        <dbReference type="EC" id="3.4.11.2"/>
    </reaction>
</comment>
<evidence type="ECO:0000256" key="3">
    <source>
        <dbReference type="ARBA" id="ARBA00004496"/>
    </source>
</evidence>
<keyword evidence="8" id="KW-0645">Protease</keyword>
<dbReference type="CDD" id="cd09603">
    <property type="entry name" value="M1_APN_like"/>
    <property type="match status" value="1"/>
</dbReference>
<dbReference type="InterPro" id="IPR034015">
    <property type="entry name" value="M1_LTA4H"/>
</dbReference>
<comment type="caution">
    <text evidence="16">The sequence shown here is derived from an EMBL/GenBank/DDBJ whole genome shotgun (WGS) entry which is preliminary data.</text>
</comment>
<feature type="domain" description="Aminopeptidase N-like N-terminal" evidence="15">
    <location>
        <begin position="45"/>
        <end position="224"/>
    </location>
</feature>
<dbReference type="PANTHER" id="PTHR45726">
    <property type="entry name" value="LEUKOTRIENE A-4 HYDROLASE"/>
    <property type="match status" value="1"/>
</dbReference>